<dbReference type="MEROPS" id="N06.A01"/>
<dbReference type="PRINTS" id="PR00950">
    <property type="entry name" value="TYPE3IMSPROT"/>
</dbReference>
<dbReference type="OrthoDB" id="9807950at2"/>
<keyword evidence="16" id="KW-1185">Reference proteome</keyword>
<keyword evidence="15" id="KW-0969">Cilium</keyword>
<reference evidence="15" key="1">
    <citation type="journal article" date="2009" name="Stand. Genomic Sci.">
        <title>Complete genome sequence of Desulfomicrobium baculatum type strain (X).</title>
        <authorList>
            <person name="Copeland A."/>
            <person name="Spring S."/>
            <person name="Goker M."/>
            <person name="Schneider S."/>
            <person name="Lapidus A."/>
            <person name="Del Rio T.G."/>
            <person name="Tice H."/>
            <person name="Cheng J.F."/>
            <person name="Chen F."/>
            <person name="Nolan M."/>
            <person name="Bruce D."/>
            <person name="Goodwin L."/>
            <person name="Pitluck S."/>
            <person name="Ivanova N."/>
            <person name="Mavrommatis K."/>
            <person name="Ovchinnikova G."/>
            <person name="Pati A."/>
            <person name="Chen A."/>
            <person name="Palaniappan K."/>
            <person name="Land M."/>
            <person name="Hauser L."/>
            <person name="Chang Y.J."/>
            <person name="Jeffries C.C."/>
            <person name="Meincke L."/>
            <person name="Sims D."/>
            <person name="Brettin T."/>
            <person name="Detter J.C."/>
            <person name="Han C."/>
            <person name="Chain P."/>
            <person name="Bristow J."/>
            <person name="Eisen J.A."/>
            <person name="Markowitz V."/>
            <person name="Hugenholtz P."/>
            <person name="Kyrpides N.C."/>
            <person name="Klenk H.P."/>
            <person name="Lucas S."/>
        </authorList>
    </citation>
    <scope>NUCLEOTIDE SEQUENCE [LARGE SCALE GENOMIC DNA]</scope>
    <source>
        <strain evidence="15">DSM 4028</strain>
    </source>
</reference>
<dbReference type="eggNOG" id="COG1377">
    <property type="taxonomic scope" value="Bacteria"/>
</dbReference>
<evidence type="ECO:0000256" key="1">
    <source>
        <dbReference type="ARBA" id="ARBA00004651"/>
    </source>
</evidence>
<evidence type="ECO:0000256" key="13">
    <source>
        <dbReference type="RuleBase" id="RU364091"/>
    </source>
</evidence>
<dbReference type="PANTHER" id="PTHR30531:SF12">
    <property type="entry name" value="FLAGELLAR BIOSYNTHETIC PROTEIN FLHB"/>
    <property type="match status" value="1"/>
</dbReference>
<dbReference type="InterPro" id="IPR029025">
    <property type="entry name" value="T3SS_substrate_exporter_C"/>
</dbReference>
<dbReference type="SUPFAM" id="SSF160544">
    <property type="entry name" value="EscU C-terminal domain-like"/>
    <property type="match status" value="1"/>
</dbReference>
<keyword evidence="4 13" id="KW-0813">Transport</keyword>
<feature type="transmembrane region" description="Helical" evidence="13">
    <location>
        <begin position="62"/>
        <end position="81"/>
    </location>
</feature>
<dbReference type="PANTHER" id="PTHR30531">
    <property type="entry name" value="FLAGELLAR BIOSYNTHETIC PROTEIN FLHB"/>
    <property type="match status" value="1"/>
</dbReference>
<dbReference type="GO" id="GO:0009306">
    <property type="term" value="P:protein secretion"/>
    <property type="evidence" value="ECO:0007669"/>
    <property type="project" value="InterPro"/>
</dbReference>
<keyword evidence="15" id="KW-0282">Flagellum</keyword>
<dbReference type="AlphaFoldDB" id="C7LQN8"/>
<comment type="subcellular location">
    <subcellularLocation>
        <location evidence="1">Cell membrane</location>
        <topology evidence="1">Multi-pass membrane protein</topology>
    </subcellularLocation>
</comment>
<feature type="transmembrane region" description="Helical" evidence="13">
    <location>
        <begin position="193"/>
        <end position="212"/>
    </location>
</feature>
<dbReference type="Gene3D" id="6.10.250.2080">
    <property type="match status" value="1"/>
</dbReference>
<evidence type="ECO:0000256" key="9">
    <source>
        <dbReference type="ARBA" id="ARBA00022989"/>
    </source>
</evidence>
<feature type="transmembrane region" description="Helical" evidence="13">
    <location>
        <begin position="143"/>
        <end position="164"/>
    </location>
</feature>
<evidence type="ECO:0000256" key="12">
    <source>
        <dbReference type="ARBA" id="ARBA00025078"/>
    </source>
</evidence>
<evidence type="ECO:0000256" key="11">
    <source>
        <dbReference type="ARBA" id="ARBA00023225"/>
    </source>
</evidence>
<dbReference type="GO" id="GO:0005886">
    <property type="term" value="C:plasma membrane"/>
    <property type="evidence" value="ECO:0007669"/>
    <property type="project" value="UniProtKB-SubCell"/>
</dbReference>
<evidence type="ECO:0000313" key="15">
    <source>
        <dbReference type="EMBL" id="ACU91544.1"/>
    </source>
</evidence>
<dbReference type="HOGENOM" id="CLU_041013_1_2_7"/>
<evidence type="ECO:0000256" key="3">
    <source>
        <dbReference type="ARBA" id="ARBA00021622"/>
    </source>
</evidence>
<proteinExistence type="inferred from homology"/>
<evidence type="ECO:0000256" key="10">
    <source>
        <dbReference type="ARBA" id="ARBA00023136"/>
    </source>
</evidence>
<name>C7LQN8_DESBD</name>
<gene>
    <name evidence="13" type="primary">flhB</name>
    <name evidence="15" type="ordered locus">Dbac_3472</name>
</gene>
<keyword evidence="15" id="KW-0966">Cell projection</keyword>
<accession>C7LQN8</accession>
<dbReference type="NCBIfam" id="TIGR00328">
    <property type="entry name" value="flhB"/>
    <property type="match status" value="1"/>
</dbReference>
<dbReference type="GO" id="GO:0044780">
    <property type="term" value="P:bacterial-type flagellum assembly"/>
    <property type="evidence" value="ECO:0007669"/>
    <property type="project" value="InterPro"/>
</dbReference>
<keyword evidence="7 13" id="KW-1005">Bacterial flagellum biogenesis</keyword>
<dbReference type="Pfam" id="PF01312">
    <property type="entry name" value="Bac_export_2"/>
    <property type="match status" value="1"/>
</dbReference>
<dbReference type="EMBL" id="CP001629">
    <property type="protein sequence ID" value="ACU91544.1"/>
    <property type="molecule type" value="Genomic_DNA"/>
</dbReference>
<sequence length="355" mass="40181">MAQHDPSRTENATPKRRNKARGQGNVPKSQELPKPLTLLFGLLMLQLYLGTIRTEIENLMHWFFTEGFVFELTPASVYTLFRDCLYSISLMVLPIMIVIAVAAFIVVRLQVGKLWAPKVFKPQFKMFNVLSGLKKLLISKQTFVRLAKSIFMAAAVAIGPYIVLKQAFGEVIPLFYQPAESIAAYVLKSGQTMFYYALTPMILIGIADLLYTRWDYEENLKMTKSEVKDERKQAEGDPAIKSKQRQKMMAVMMRRMMQDVPKADVVITNPTHLAIAIRYNAMEAPAPMVLAKGAGAVAQRIKDIARENNVPIRENKPLARALYKVIEVGDTIPEEFYQAVAAILAQIYKTKHHPR</sequence>
<comment type="similarity">
    <text evidence="2 13">Belongs to the type III secretion exporter family.</text>
</comment>
<evidence type="ECO:0000256" key="7">
    <source>
        <dbReference type="ARBA" id="ARBA00022795"/>
    </source>
</evidence>
<evidence type="ECO:0000256" key="4">
    <source>
        <dbReference type="ARBA" id="ARBA00022448"/>
    </source>
</evidence>
<protein>
    <recommendedName>
        <fullName evidence="3 13">Flagellar biosynthetic protein FlhB</fullName>
    </recommendedName>
</protein>
<feature type="transmembrane region" description="Helical" evidence="13">
    <location>
        <begin position="32"/>
        <end position="50"/>
    </location>
</feature>
<dbReference type="Gene3D" id="3.40.1690.10">
    <property type="entry name" value="secretion proteins EscU"/>
    <property type="match status" value="1"/>
</dbReference>
<feature type="transmembrane region" description="Helical" evidence="13">
    <location>
        <begin position="87"/>
        <end position="107"/>
    </location>
</feature>
<dbReference type="STRING" id="525897.Dbac_3472"/>
<organism evidence="15 16">
    <name type="scientific">Desulfomicrobium baculatum (strain DSM 4028 / VKM B-1378 / X)</name>
    <name type="common">Desulfovibrio baculatus</name>
    <dbReference type="NCBI Taxonomy" id="525897"/>
    <lineage>
        <taxon>Bacteria</taxon>
        <taxon>Pseudomonadati</taxon>
        <taxon>Thermodesulfobacteriota</taxon>
        <taxon>Desulfovibrionia</taxon>
        <taxon>Desulfovibrionales</taxon>
        <taxon>Desulfomicrobiaceae</taxon>
        <taxon>Desulfomicrobium</taxon>
    </lineage>
</organism>
<dbReference type="Proteomes" id="UP000002216">
    <property type="component" value="Chromosome"/>
</dbReference>
<dbReference type="InterPro" id="IPR006136">
    <property type="entry name" value="FlhB"/>
</dbReference>
<evidence type="ECO:0000256" key="2">
    <source>
        <dbReference type="ARBA" id="ARBA00010690"/>
    </source>
</evidence>
<keyword evidence="8 13" id="KW-0653">Protein transport</keyword>
<evidence type="ECO:0000313" key="16">
    <source>
        <dbReference type="Proteomes" id="UP000002216"/>
    </source>
</evidence>
<evidence type="ECO:0000256" key="8">
    <source>
        <dbReference type="ARBA" id="ARBA00022927"/>
    </source>
</evidence>
<dbReference type="KEGG" id="dba:Dbac_3472"/>
<keyword evidence="6 13" id="KW-0812">Transmembrane</keyword>
<evidence type="ECO:0000256" key="14">
    <source>
        <dbReference type="SAM" id="MobiDB-lite"/>
    </source>
</evidence>
<keyword evidence="5 13" id="KW-1003">Cell membrane</keyword>
<dbReference type="RefSeq" id="WP_015775631.1">
    <property type="nucleotide sequence ID" value="NC_013173.1"/>
</dbReference>
<dbReference type="InterPro" id="IPR006135">
    <property type="entry name" value="T3SS_substrate_exporter"/>
</dbReference>
<evidence type="ECO:0000256" key="5">
    <source>
        <dbReference type="ARBA" id="ARBA00022475"/>
    </source>
</evidence>
<keyword evidence="11 13" id="KW-1006">Bacterial flagellum protein export</keyword>
<feature type="region of interest" description="Disordered" evidence="14">
    <location>
        <begin position="1"/>
        <end position="29"/>
    </location>
</feature>
<keyword evidence="10 13" id="KW-0472">Membrane</keyword>
<keyword evidence="9 13" id="KW-1133">Transmembrane helix</keyword>
<comment type="function">
    <text evidence="12 13">Required for formation of the rod structure in the basal body of the flagellar apparatus. Together with FliI and FliH, may constitute the export apparatus of flagellin.</text>
</comment>
<evidence type="ECO:0000256" key="6">
    <source>
        <dbReference type="ARBA" id="ARBA00022692"/>
    </source>
</evidence>